<evidence type="ECO:0000313" key="7">
    <source>
        <dbReference type="Proteomes" id="UP000326924"/>
    </source>
</evidence>
<dbReference type="InterPro" id="IPR056843">
    <property type="entry name" value="THADA-like_TPR"/>
</dbReference>
<keyword evidence="7" id="KW-1185">Reference proteome</keyword>
<feature type="domain" description="tRNA (32-2'-O)-methyltransferase regulator THADA-like TPR repeats region" evidence="4">
    <location>
        <begin position="39"/>
        <end position="350"/>
    </location>
</feature>
<dbReference type="InterPro" id="IPR056842">
    <property type="entry name" value="THADA-like_TPR_C"/>
</dbReference>
<dbReference type="Pfam" id="PF26523">
    <property type="entry name" value="Trm732_C"/>
    <property type="match status" value="1"/>
</dbReference>
<dbReference type="GO" id="GO:0005829">
    <property type="term" value="C:cytosol"/>
    <property type="evidence" value="ECO:0007669"/>
    <property type="project" value="TreeGrafter"/>
</dbReference>
<evidence type="ECO:0000256" key="1">
    <source>
        <dbReference type="ARBA" id="ARBA00010409"/>
    </source>
</evidence>
<keyword evidence="2" id="KW-0819">tRNA processing</keyword>
<dbReference type="InterPro" id="IPR019442">
    <property type="entry name" value="THADA/TRM732_DUF2428"/>
</dbReference>
<evidence type="ECO:0000259" key="3">
    <source>
        <dbReference type="Pfam" id="PF10350"/>
    </source>
</evidence>
<comment type="similarity">
    <text evidence="1">Belongs to the THADA family.</text>
</comment>
<evidence type="ECO:0000259" key="4">
    <source>
        <dbReference type="Pfam" id="PF25150"/>
    </source>
</evidence>
<dbReference type="Pfam" id="PF25150">
    <property type="entry name" value="TPR_Trm732"/>
    <property type="match status" value="1"/>
</dbReference>
<dbReference type="PANTHER" id="PTHR14387:SF0">
    <property type="entry name" value="DUF2428 DOMAIN-CONTAINING PROTEIN"/>
    <property type="match status" value="1"/>
</dbReference>
<evidence type="ECO:0000259" key="5">
    <source>
        <dbReference type="Pfam" id="PF25151"/>
    </source>
</evidence>
<evidence type="ECO:0000313" key="6">
    <source>
        <dbReference type="EMBL" id="KAA8911474.1"/>
    </source>
</evidence>
<dbReference type="Gene3D" id="1.25.10.10">
    <property type="entry name" value="Leucine-rich Repeat Variant"/>
    <property type="match status" value="1"/>
</dbReference>
<dbReference type="InterPro" id="IPR011989">
    <property type="entry name" value="ARM-like"/>
</dbReference>
<dbReference type="PANTHER" id="PTHR14387">
    <property type="entry name" value="THADA/DEATH RECEPTOR INTERACTING PROTEIN"/>
    <property type="match status" value="1"/>
</dbReference>
<keyword evidence="6" id="KW-0675">Receptor</keyword>
<feature type="domain" description="DUF2428" evidence="3">
    <location>
        <begin position="494"/>
        <end position="729"/>
    </location>
</feature>
<dbReference type="InterPro" id="IPR051954">
    <property type="entry name" value="tRNA_methyltransferase_THADA"/>
</dbReference>
<protein>
    <submittedName>
        <fullName evidence="6">Putative death-receptor fusion protein-domain-containing protein</fullName>
    </submittedName>
</protein>
<dbReference type="EMBL" id="VXIS01000035">
    <property type="protein sequence ID" value="KAA8911474.1"/>
    <property type="molecule type" value="Genomic_DNA"/>
</dbReference>
<name>A0A5J5F572_9PEZI</name>
<dbReference type="Pfam" id="PF10350">
    <property type="entry name" value="DUF2428"/>
    <property type="match status" value="1"/>
</dbReference>
<dbReference type="SUPFAM" id="SSF48371">
    <property type="entry name" value="ARM repeat"/>
    <property type="match status" value="1"/>
</dbReference>
<proteinExistence type="inferred from homology"/>
<reference evidence="6 7" key="1">
    <citation type="submission" date="2019-09" db="EMBL/GenBank/DDBJ databases">
        <title>Draft genome of the ectomycorrhizal ascomycete Sphaerosporella brunnea.</title>
        <authorList>
            <consortium name="DOE Joint Genome Institute"/>
            <person name="Benucci G.M."/>
            <person name="Marozzi G."/>
            <person name="Antonielli L."/>
            <person name="Sanchez S."/>
            <person name="Marco P."/>
            <person name="Wang X."/>
            <person name="Falini L.B."/>
            <person name="Barry K."/>
            <person name="Haridas S."/>
            <person name="Lipzen A."/>
            <person name="Labutti K."/>
            <person name="Grigoriev I.V."/>
            <person name="Murat C."/>
            <person name="Martin F."/>
            <person name="Albertini E."/>
            <person name="Donnini D."/>
            <person name="Bonito G."/>
        </authorList>
    </citation>
    <scope>NUCLEOTIDE SEQUENCE [LARGE SCALE GENOMIC DNA]</scope>
    <source>
        <strain evidence="6 7">Sb_GMNB300</strain>
    </source>
</reference>
<evidence type="ECO:0000256" key="2">
    <source>
        <dbReference type="ARBA" id="ARBA00022694"/>
    </source>
</evidence>
<feature type="domain" description="tRNA (32-2'-O)-methyltransferase regulator THADA-like C-terminal TPR repeats region" evidence="5">
    <location>
        <begin position="731"/>
        <end position="879"/>
    </location>
</feature>
<dbReference type="InParanoid" id="A0A5J5F572"/>
<comment type="caution">
    <text evidence="6">The sequence shown here is derived from an EMBL/GenBank/DDBJ whole genome shotgun (WGS) entry which is preliminary data.</text>
</comment>
<dbReference type="FunCoup" id="A0A5J5F572">
    <property type="interactions" value="23"/>
</dbReference>
<dbReference type="InterPro" id="IPR016024">
    <property type="entry name" value="ARM-type_fold"/>
</dbReference>
<dbReference type="GO" id="GO:0030488">
    <property type="term" value="P:tRNA methylation"/>
    <property type="evidence" value="ECO:0007669"/>
    <property type="project" value="TreeGrafter"/>
</dbReference>
<gene>
    <name evidence="6" type="ORF">FN846DRAFT_774022</name>
</gene>
<sequence>MLANLVDRDLAPAIGKAIVSLLVVRRKELLDDGKGEKVWLGIWSDPVREALRSEELRQRVVTYVLPGLLKPSCQGFQVFCESLGLSADGGVGKIGDADLGALLCVLKAGKELGFVGELGDSETTGKASKAPAVPLSSELVAPLLGHAFPHIRVSALNLVIQSAAITRPLSRGALFLLKTMLPSLHAETDAEIRDQTISAIRNLIERIAQSSYASEKELKNVQQKLRSGNRPTPDDIRKMIQLDSRIGDAKEFCGWYIGFLETLLRPGSNYQRCIMGLRALGFLARSGMDASLTESAFAALPGNGSIISRGEPFKKNFFKWPEFSKEMRVFSPGVKKVLLEAMSNPFEDVRAMSSEIVRLDPQWDKEEITGILDRGLKAMNETGRARDSDGVARSVALLYEVVKRGDLTFNEGDRIWGTKISVADSETMGLGVIQWVLDVIEQEYLGVAASDLARAVKERPVHGLFEAVGRILGSNDKVYLAEGSEGATAEWTKIHERIFKACEEIWRITKAPLCFDSPEGHVPSEIDEEDEDMNTQTVMSYSWRAIKESSALLGIVLAKAPAESLNQTDFGRGGKLLLQQLSDIRHRGAFSAVSPSFVALCTRCFKSPDPALQELPRAWLRRNLESVMEKSSAITRRSAGLPFLIVGVLASEIDPNHPLLSSTFARLDEIAVLPPVPSKNGEKIDLPQVHALNCIKFLFTDARMSPLVVPYIGRGLELAVSCFGSEIWAIRNCGVMLFTALTNRLFGLRKSRNEFTSNFTTRSFFEKYPTVRVVLLENLRDKVGRLEGGEAASVEMVYPALSLLARMEVAPEYEGMEEFRPLILECMRSRIWKVREMAARAFTALVGPKQAVDVIRNLLSVGPEKQNILHGNLCAVRALLERRVRQAVLEEQEAGEVYGNISLTFQARFQDLVERNQCSVTRYVILQILTANATPLLVSEGLAECVHGFISSLRSVTEECNTSSMVGRSLLKEQLVAFILTCAPPAKFSNVFLSLLGEPDEEVVLYSLTHLLSLPTIPNLDASIQTSLWTLATTHPWPLLVSNTLNVLHRLSKTLPFTATPENIRHLESVLNNPPTEPIKETALALLGPLTTSTSTLTTLLPHLRAAAHEDSPFTLRHAALTSFSALAPLLKLTRSAPNAEELIPAYALLFDYLNDDDDELRILAAELTQLILPGDGEILHLPLVAAEKLALELPRCYPGSKALLQEAITRITGGMDARETWKRVATRDTILFRREKQNLWVHAPWAVSIWAAVAEMVAARLDGAEMEMELAGLKAWVEAAGECVAEMERREGSRATVGGWASDEGVEVFCTRVEAGRRLCGL</sequence>
<organism evidence="6 7">
    <name type="scientific">Sphaerosporella brunnea</name>
    <dbReference type="NCBI Taxonomy" id="1250544"/>
    <lineage>
        <taxon>Eukaryota</taxon>
        <taxon>Fungi</taxon>
        <taxon>Dikarya</taxon>
        <taxon>Ascomycota</taxon>
        <taxon>Pezizomycotina</taxon>
        <taxon>Pezizomycetes</taxon>
        <taxon>Pezizales</taxon>
        <taxon>Pyronemataceae</taxon>
        <taxon>Sphaerosporella</taxon>
    </lineage>
</organism>
<dbReference type="Proteomes" id="UP000326924">
    <property type="component" value="Unassembled WGS sequence"/>
</dbReference>
<accession>A0A5J5F572</accession>
<dbReference type="OrthoDB" id="73997at2759"/>
<dbReference type="Pfam" id="PF25151">
    <property type="entry name" value="TPR_Trm732_C"/>
    <property type="match status" value="1"/>
</dbReference>